<evidence type="ECO:0000313" key="4">
    <source>
        <dbReference type="Proteomes" id="UP000307440"/>
    </source>
</evidence>
<organism evidence="3 4">
    <name type="scientific">Coprinopsis marcescibilis</name>
    <name type="common">Agaric fungus</name>
    <name type="synonym">Psathyrella marcescibilis</name>
    <dbReference type="NCBI Taxonomy" id="230819"/>
    <lineage>
        <taxon>Eukaryota</taxon>
        <taxon>Fungi</taxon>
        <taxon>Dikarya</taxon>
        <taxon>Basidiomycota</taxon>
        <taxon>Agaricomycotina</taxon>
        <taxon>Agaricomycetes</taxon>
        <taxon>Agaricomycetidae</taxon>
        <taxon>Agaricales</taxon>
        <taxon>Agaricineae</taxon>
        <taxon>Psathyrellaceae</taxon>
        <taxon>Coprinopsis</taxon>
    </lineage>
</organism>
<proteinExistence type="predicted"/>
<keyword evidence="2" id="KW-0472">Membrane</keyword>
<dbReference type="EMBL" id="ML210147">
    <property type="protein sequence ID" value="TFK29809.1"/>
    <property type="molecule type" value="Genomic_DNA"/>
</dbReference>
<evidence type="ECO:0000256" key="1">
    <source>
        <dbReference type="SAM" id="MobiDB-lite"/>
    </source>
</evidence>
<feature type="compositionally biased region" description="Low complexity" evidence="1">
    <location>
        <begin position="10"/>
        <end position="22"/>
    </location>
</feature>
<keyword evidence="4" id="KW-1185">Reference proteome</keyword>
<reference evidence="3 4" key="1">
    <citation type="journal article" date="2019" name="Nat. Ecol. Evol.">
        <title>Megaphylogeny resolves global patterns of mushroom evolution.</title>
        <authorList>
            <person name="Varga T."/>
            <person name="Krizsan K."/>
            <person name="Foldi C."/>
            <person name="Dima B."/>
            <person name="Sanchez-Garcia M."/>
            <person name="Sanchez-Ramirez S."/>
            <person name="Szollosi G.J."/>
            <person name="Szarkandi J.G."/>
            <person name="Papp V."/>
            <person name="Albert L."/>
            <person name="Andreopoulos W."/>
            <person name="Angelini C."/>
            <person name="Antonin V."/>
            <person name="Barry K.W."/>
            <person name="Bougher N.L."/>
            <person name="Buchanan P."/>
            <person name="Buyck B."/>
            <person name="Bense V."/>
            <person name="Catcheside P."/>
            <person name="Chovatia M."/>
            <person name="Cooper J."/>
            <person name="Damon W."/>
            <person name="Desjardin D."/>
            <person name="Finy P."/>
            <person name="Geml J."/>
            <person name="Haridas S."/>
            <person name="Hughes K."/>
            <person name="Justo A."/>
            <person name="Karasinski D."/>
            <person name="Kautmanova I."/>
            <person name="Kiss B."/>
            <person name="Kocsube S."/>
            <person name="Kotiranta H."/>
            <person name="LaButti K.M."/>
            <person name="Lechner B.E."/>
            <person name="Liimatainen K."/>
            <person name="Lipzen A."/>
            <person name="Lukacs Z."/>
            <person name="Mihaltcheva S."/>
            <person name="Morgado L.N."/>
            <person name="Niskanen T."/>
            <person name="Noordeloos M.E."/>
            <person name="Ohm R.A."/>
            <person name="Ortiz-Santana B."/>
            <person name="Ovrebo C."/>
            <person name="Racz N."/>
            <person name="Riley R."/>
            <person name="Savchenko A."/>
            <person name="Shiryaev A."/>
            <person name="Soop K."/>
            <person name="Spirin V."/>
            <person name="Szebenyi C."/>
            <person name="Tomsovsky M."/>
            <person name="Tulloss R.E."/>
            <person name="Uehling J."/>
            <person name="Grigoriev I.V."/>
            <person name="Vagvolgyi C."/>
            <person name="Papp T."/>
            <person name="Martin F.M."/>
            <person name="Miettinen O."/>
            <person name="Hibbett D.S."/>
            <person name="Nagy L.G."/>
        </authorList>
    </citation>
    <scope>NUCLEOTIDE SEQUENCE [LARGE SCALE GENOMIC DNA]</scope>
    <source>
        <strain evidence="3 4">CBS 121175</strain>
    </source>
</reference>
<evidence type="ECO:0000313" key="3">
    <source>
        <dbReference type="EMBL" id="TFK29809.1"/>
    </source>
</evidence>
<keyword evidence="2" id="KW-1133">Transmembrane helix</keyword>
<evidence type="ECO:0000256" key="2">
    <source>
        <dbReference type="SAM" id="Phobius"/>
    </source>
</evidence>
<gene>
    <name evidence="3" type="ORF">FA15DRAFT_179094</name>
</gene>
<feature type="region of interest" description="Disordered" evidence="1">
    <location>
        <begin position="1"/>
        <end position="54"/>
    </location>
</feature>
<protein>
    <submittedName>
        <fullName evidence="3">Uncharacterized protein</fullName>
    </submittedName>
</protein>
<dbReference type="Proteomes" id="UP000307440">
    <property type="component" value="Unassembled WGS sequence"/>
</dbReference>
<keyword evidence="2" id="KW-0812">Transmembrane</keyword>
<sequence length="182" mass="19735">MSLTEEESDSSWSSSVSSPSDGSGVGTETAPTTVLGRTVGSVDEGKPDLNYSPRPILDATSVLSRHTAAETVSGARVDDVAFSANLFEDNVVHVELPGHVGMRHMRAGSSHTRQYPIHIRKSSARSARRRSRAYSPDVEPRMARIPMSRDFFLIIGLCVALACAAICLTRPAVFAIYERPYI</sequence>
<name>A0A5C3L9U6_COPMA</name>
<feature type="transmembrane region" description="Helical" evidence="2">
    <location>
        <begin position="151"/>
        <end position="177"/>
    </location>
</feature>
<dbReference type="AlphaFoldDB" id="A0A5C3L9U6"/>
<accession>A0A5C3L9U6</accession>